<protein>
    <submittedName>
        <fullName evidence="2">Iron-sulfur cluster assembly scaffold protein IscU</fullName>
    </submittedName>
</protein>
<dbReference type="GO" id="GO:0051536">
    <property type="term" value="F:iron-sulfur cluster binding"/>
    <property type="evidence" value="ECO:0007669"/>
    <property type="project" value="InterPro"/>
</dbReference>
<dbReference type="EMBL" id="VSSQ01145381">
    <property type="protein sequence ID" value="MPN64469.1"/>
    <property type="molecule type" value="Genomic_DNA"/>
</dbReference>
<dbReference type="PANTHER" id="PTHR10093">
    <property type="entry name" value="IRON-SULFUR CLUSTER ASSEMBLY ENZYME NIFU HOMOLOG"/>
    <property type="match status" value="1"/>
</dbReference>
<proteinExistence type="predicted"/>
<dbReference type="AlphaFoldDB" id="A0A645JNX9"/>
<dbReference type="SUPFAM" id="SSF82649">
    <property type="entry name" value="SufE/NifU"/>
    <property type="match status" value="1"/>
</dbReference>
<name>A0A645JNX9_9ZZZZ</name>
<dbReference type="GO" id="GO:0005506">
    <property type="term" value="F:iron ion binding"/>
    <property type="evidence" value="ECO:0007669"/>
    <property type="project" value="InterPro"/>
</dbReference>
<evidence type="ECO:0000313" key="2">
    <source>
        <dbReference type="EMBL" id="MPN64469.1"/>
    </source>
</evidence>
<dbReference type="GO" id="GO:0016226">
    <property type="term" value="P:iron-sulfur cluster assembly"/>
    <property type="evidence" value="ECO:0007669"/>
    <property type="project" value="InterPro"/>
</dbReference>
<comment type="caution">
    <text evidence="2">The sequence shown here is derived from an EMBL/GenBank/DDBJ whole genome shotgun (WGS) entry which is preliminary data.</text>
</comment>
<feature type="domain" description="NIF system FeS cluster assembly NifU N-terminal" evidence="1">
    <location>
        <begin position="1"/>
        <end position="122"/>
    </location>
</feature>
<accession>A0A645JNX9</accession>
<organism evidence="2">
    <name type="scientific">bioreactor metagenome</name>
    <dbReference type="NCBI Taxonomy" id="1076179"/>
    <lineage>
        <taxon>unclassified sequences</taxon>
        <taxon>metagenomes</taxon>
        <taxon>ecological metagenomes</taxon>
    </lineage>
</organism>
<dbReference type="CDD" id="cd06664">
    <property type="entry name" value="IscU_like"/>
    <property type="match status" value="1"/>
</dbReference>
<dbReference type="Gene3D" id="3.90.1010.10">
    <property type="match status" value="1"/>
</dbReference>
<dbReference type="Pfam" id="PF01592">
    <property type="entry name" value="NifU_N"/>
    <property type="match status" value="1"/>
</dbReference>
<reference evidence="2" key="1">
    <citation type="submission" date="2019-08" db="EMBL/GenBank/DDBJ databases">
        <authorList>
            <person name="Kucharzyk K."/>
            <person name="Murdoch R.W."/>
            <person name="Higgins S."/>
            <person name="Loffler F."/>
        </authorList>
    </citation>
    <scope>NUCLEOTIDE SEQUENCE</scope>
</reference>
<dbReference type="InterPro" id="IPR002871">
    <property type="entry name" value="NIF_FeS_clus_asmbl_NifU_N"/>
</dbReference>
<gene>
    <name evidence="2" type="primary">iscU_38</name>
    <name evidence="2" type="ORF">SDC9_212244</name>
</gene>
<evidence type="ECO:0000259" key="1">
    <source>
        <dbReference type="Pfam" id="PF01592"/>
    </source>
</evidence>
<sequence>MYSGTVMEHFIAPQNVGHMLSADGIGRIGEPGCGDNCVIFIKVNEEIIDDIRVLIFGCGAAIACGSMTTVLAKGCSIRNALKITQQNIIDALDGLPEPKQHCSNLGVSALQAAIRDYLRRQGEPIENYL</sequence>